<feature type="domain" description="HTH arsR-type" evidence="4">
    <location>
        <begin position="6"/>
        <end position="99"/>
    </location>
</feature>
<evidence type="ECO:0000313" key="6">
    <source>
        <dbReference type="Proteomes" id="UP000538670"/>
    </source>
</evidence>
<dbReference type="SMART" id="SM00418">
    <property type="entry name" value="HTH_ARSR"/>
    <property type="match status" value="1"/>
</dbReference>
<keyword evidence="2 5" id="KW-0238">DNA-binding</keyword>
<dbReference type="AlphaFoldDB" id="A0A7W6F3Q1"/>
<name>A0A7W6F3Q1_9SPHN</name>
<keyword evidence="3" id="KW-0804">Transcription</keyword>
<proteinExistence type="predicted"/>
<dbReference type="InterPro" id="IPR001845">
    <property type="entry name" value="HTH_ArsR_DNA-bd_dom"/>
</dbReference>
<dbReference type="SUPFAM" id="SSF46785">
    <property type="entry name" value="Winged helix' DNA-binding domain"/>
    <property type="match status" value="1"/>
</dbReference>
<organism evidence="5 6">
    <name type="scientific">Sphingomonas pseudosanguinis</name>
    <dbReference type="NCBI Taxonomy" id="413712"/>
    <lineage>
        <taxon>Bacteria</taxon>
        <taxon>Pseudomonadati</taxon>
        <taxon>Pseudomonadota</taxon>
        <taxon>Alphaproteobacteria</taxon>
        <taxon>Sphingomonadales</taxon>
        <taxon>Sphingomonadaceae</taxon>
        <taxon>Sphingomonas</taxon>
    </lineage>
</organism>
<dbReference type="RefSeq" id="WP_085811203.1">
    <property type="nucleotide sequence ID" value="NZ_JACIDH010000012.1"/>
</dbReference>
<dbReference type="GO" id="GO:0003677">
    <property type="term" value="F:DNA binding"/>
    <property type="evidence" value="ECO:0007669"/>
    <property type="project" value="UniProtKB-KW"/>
</dbReference>
<keyword evidence="1" id="KW-0805">Transcription regulation</keyword>
<gene>
    <name evidence="5" type="ORF">GGR48_002629</name>
</gene>
<evidence type="ECO:0000256" key="3">
    <source>
        <dbReference type="ARBA" id="ARBA00023163"/>
    </source>
</evidence>
<dbReference type="Proteomes" id="UP000538670">
    <property type="component" value="Unassembled WGS sequence"/>
</dbReference>
<dbReference type="PROSITE" id="PS50987">
    <property type="entry name" value="HTH_ARSR_2"/>
    <property type="match status" value="1"/>
</dbReference>
<sequence length="136" mass="14703">MTAIHQSRAIADAAVEKLRVFAQPQRLMILSYLLGGERQVADIEAATGVTQPALSQQLAELRRADLVKTRREAKQVHYRLANDAAALCVRTLEAMFGADDIAVEQAAPAPRSARPREAMATARPQNIGAAVFARIG</sequence>
<keyword evidence="6" id="KW-1185">Reference proteome</keyword>
<evidence type="ECO:0000256" key="2">
    <source>
        <dbReference type="ARBA" id="ARBA00023125"/>
    </source>
</evidence>
<accession>A0A7W6F3Q1</accession>
<comment type="caution">
    <text evidence="5">The sequence shown here is derived from an EMBL/GenBank/DDBJ whole genome shotgun (WGS) entry which is preliminary data.</text>
</comment>
<dbReference type="GO" id="GO:0003700">
    <property type="term" value="F:DNA-binding transcription factor activity"/>
    <property type="evidence" value="ECO:0007669"/>
    <property type="project" value="InterPro"/>
</dbReference>
<protein>
    <submittedName>
        <fullName evidence="5">DNA-binding transcriptional ArsR family regulator</fullName>
    </submittedName>
</protein>
<evidence type="ECO:0000256" key="1">
    <source>
        <dbReference type="ARBA" id="ARBA00023015"/>
    </source>
</evidence>
<dbReference type="InterPro" id="IPR036390">
    <property type="entry name" value="WH_DNA-bd_sf"/>
</dbReference>
<reference evidence="5 6" key="1">
    <citation type="submission" date="2020-08" db="EMBL/GenBank/DDBJ databases">
        <title>Genomic Encyclopedia of Type Strains, Phase IV (KMG-IV): sequencing the most valuable type-strain genomes for metagenomic binning, comparative biology and taxonomic classification.</title>
        <authorList>
            <person name="Goeker M."/>
        </authorList>
    </citation>
    <scope>NUCLEOTIDE SEQUENCE [LARGE SCALE GENOMIC DNA]</scope>
    <source>
        <strain evidence="5 6">DSM 19512</strain>
    </source>
</reference>
<dbReference type="InterPro" id="IPR036388">
    <property type="entry name" value="WH-like_DNA-bd_sf"/>
</dbReference>
<dbReference type="PANTHER" id="PTHR43132:SF2">
    <property type="entry name" value="ARSENICAL RESISTANCE OPERON REPRESSOR ARSR-RELATED"/>
    <property type="match status" value="1"/>
</dbReference>
<dbReference type="Pfam" id="PF01022">
    <property type="entry name" value="HTH_5"/>
    <property type="match status" value="1"/>
</dbReference>
<dbReference type="PRINTS" id="PR00778">
    <property type="entry name" value="HTHARSR"/>
</dbReference>
<dbReference type="Gene3D" id="1.10.10.10">
    <property type="entry name" value="Winged helix-like DNA-binding domain superfamily/Winged helix DNA-binding domain"/>
    <property type="match status" value="1"/>
</dbReference>
<evidence type="ECO:0000259" key="4">
    <source>
        <dbReference type="PROSITE" id="PS50987"/>
    </source>
</evidence>
<dbReference type="PANTHER" id="PTHR43132">
    <property type="entry name" value="ARSENICAL RESISTANCE OPERON REPRESSOR ARSR-RELATED"/>
    <property type="match status" value="1"/>
</dbReference>
<dbReference type="CDD" id="cd00090">
    <property type="entry name" value="HTH_ARSR"/>
    <property type="match status" value="1"/>
</dbReference>
<dbReference type="InterPro" id="IPR011991">
    <property type="entry name" value="ArsR-like_HTH"/>
</dbReference>
<dbReference type="InterPro" id="IPR051011">
    <property type="entry name" value="Metal_resp_trans_reg"/>
</dbReference>
<dbReference type="NCBIfam" id="NF033788">
    <property type="entry name" value="HTH_metalloreg"/>
    <property type="match status" value="1"/>
</dbReference>
<dbReference type="EMBL" id="JACIDH010000012">
    <property type="protein sequence ID" value="MBB3880186.1"/>
    <property type="molecule type" value="Genomic_DNA"/>
</dbReference>
<evidence type="ECO:0000313" key="5">
    <source>
        <dbReference type="EMBL" id="MBB3880186.1"/>
    </source>
</evidence>